<dbReference type="GO" id="GO:0003723">
    <property type="term" value="F:RNA binding"/>
    <property type="evidence" value="ECO:0007669"/>
    <property type="project" value="UniProtKB-KW"/>
</dbReference>
<evidence type="ECO:0000313" key="6">
    <source>
        <dbReference type="Proteomes" id="UP000030671"/>
    </source>
</evidence>
<dbReference type="InterPro" id="IPR043502">
    <property type="entry name" value="DNA/RNA_pol_sf"/>
</dbReference>
<dbReference type="RefSeq" id="XP_009546812.1">
    <property type="nucleotide sequence ID" value="XM_009548517.1"/>
</dbReference>
<dbReference type="Gene3D" id="1.10.340.70">
    <property type="match status" value="1"/>
</dbReference>
<dbReference type="Proteomes" id="UP000030671">
    <property type="component" value="Unassembled WGS sequence"/>
</dbReference>
<dbReference type="PANTHER" id="PTHR37984">
    <property type="entry name" value="PROTEIN CBG26694"/>
    <property type="match status" value="1"/>
</dbReference>
<protein>
    <recommendedName>
        <fullName evidence="4">Integrase catalytic domain-containing protein</fullName>
    </recommendedName>
</protein>
<proteinExistence type="predicted"/>
<accession>W4K931</accession>
<dbReference type="GO" id="GO:0015074">
    <property type="term" value="P:DNA integration"/>
    <property type="evidence" value="ECO:0007669"/>
    <property type="project" value="InterPro"/>
</dbReference>
<dbReference type="Gene3D" id="3.30.70.270">
    <property type="match status" value="1"/>
</dbReference>
<sequence>MKYCGGTFSGHKATLCAPEIIVVGHRCTYEGRLPEESRVEKIVNWGPCRDLSEVRAFLGTIGVVRIFIRNFAHRAHPLTMLTRKDFPFIFGPEQIAAQDDLKSALLSSPALRPIDYSSPANVILAVDTSHLAVGFHLCQCDLDNPRIRYYARFGSITLNDRESRFSQPKLELYGLFRALRALKMYLIGIRNLVIEVDARYIKGMLTNPDLEPSASINRWIIAILTFHFTLVHVPGASHGPDGLSRRPPQPGDHPEADDDFEDWIDNLYSFMHQINNPQPPPSARQCLTILANTITDIDDNIPPPLNYSDIPRTSTAVSADDRIVAVRKWHSDLTRPSGLSDAEYTTFLRYCAEFFLASDKLWKKDAQGRHKLVAPPNHRVSILASAHDDVAHKGFFATRVLIAERFWWPLMRQDIAWFIRSCHLCQIRQTRNVLIPPVVASPAPLFAKMYMDTMHMPTAGGFRYLVQGRCSISHYPEFRMLRNETSAALADWIFEDILCRWGTLVEIVSDNGPAFVKALTHLAKKYHISHIRISGYNSRTNGIVERPHFDVRQALFKAVDGDQSKWNRAAPFVFWADRITVRRRMGCSPYFAATGTHPLLPLDIAEATYLLPPPSETMSTTDLIARRAIALQKRRSDLARLRTAVIAARVKAAIQFETDHQATIRAFHFDLGDLVLIRNTAIEKALNRKMRPRYLGPLLVISQNRGGAYILAELDGSVLDRPIAAFRVIPYFARKKLDIPDLDALLDISAQRLREMKATVDEDPEEEGLRGDEMDDSEDEASQRDIDTVSDTDEPTHPAFSRWAM</sequence>
<dbReference type="GeneID" id="20670378"/>
<dbReference type="EMBL" id="KI925458">
    <property type="protein sequence ID" value="ETW82278.1"/>
    <property type="molecule type" value="Genomic_DNA"/>
</dbReference>
<feature type="region of interest" description="Disordered" evidence="3">
    <location>
        <begin position="757"/>
        <end position="805"/>
    </location>
</feature>
<dbReference type="GO" id="GO:0003824">
    <property type="term" value="F:catalytic activity"/>
    <property type="evidence" value="ECO:0007669"/>
    <property type="project" value="UniProtKB-KW"/>
</dbReference>
<evidence type="ECO:0000256" key="3">
    <source>
        <dbReference type="SAM" id="MobiDB-lite"/>
    </source>
</evidence>
<gene>
    <name evidence="5" type="ORF">HETIRDRAFT_316974</name>
</gene>
<dbReference type="InterPro" id="IPR043128">
    <property type="entry name" value="Rev_trsase/Diguanyl_cyclase"/>
</dbReference>
<evidence type="ECO:0000313" key="5">
    <source>
        <dbReference type="EMBL" id="ETW82278.1"/>
    </source>
</evidence>
<feature type="domain" description="Integrase catalytic" evidence="4">
    <location>
        <begin position="440"/>
        <end position="606"/>
    </location>
</feature>
<keyword evidence="1" id="KW-0694">RNA-binding</keyword>
<reference evidence="5 6" key="1">
    <citation type="journal article" date="2012" name="New Phytol.">
        <title>Insight into trade-off between wood decay and parasitism from the genome of a fungal forest pathogen.</title>
        <authorList>
            <person name="Olson A."/>
            <person name="Aerts A."/>
            <person name="Asiegbu F."/>
            <person name="Belbahri L."/>
            <person name="Bouzid O."/>
            <person name="Broberg A."/>
            <person name="Canback B."/>
            <person name="Coutinho P.M."/>
            <person name="Cullen D."/>
            <person name="Dalman K."/>
            <person name="Deflorio G."/>
            <person name="van Diepen L.T."/>
            <person name="Dunand C."/>
            <person name="Duplessis S."/>
            <person name="Durling M."/>
            <person name="Gonthier P."/>
            <person name="Grimwood J."/>
            <person name="Fossdal C.G."/>
            <person name="Hansson D."/>
            <person name="Henrissat B."/>
            <person name="Hietala A."/>
            <person name="Himmelstrand K."/>
            <person name="Hoffmeister D."/>
            <person name="Hogberg N."/>
            <person name="James T.Y."/>
            <person name="Karlsson M."/>
            <person name="Kohler A."/>
            <person name="Kues U."/>
            <person name="Lee Y.H."/>
            <person name="Lin Y.C."/>
            <person name="Lind M."/>
            <person name="Lindquist E."/>
            <person name="Lombard V."/>
            <person name="Lucas S."/>
            <person name="Lunden K."/>
            <person name="Morin E."/>
            <person name="Murat C."/>
            <person name="Park J."/>
            <person name="Raffaello T."/>
            <person name="Rouze P."/>
            <person name="Salamov A."/>
            <person name="Schmutz J."/>
            <person name="Solheim H."/>
            <person name="Stahlberg J."/>
            <person name="Velez H."/>
            <person name="de Vries R.P."/>
            <person name="Wiebenga A."/>
            <person name="Woodward S."/>
            <person name="Yakovlev I."/>
            <person name="Garbelotto M."/>
            <person name="Martin F."/>
            <person name="Grigoriev I.V."/>
            <person name="Stenlid J."/>
        </authorList>
    </citation>
    <scope>NUCLEOTIDE SEQUENCE [LARGE SCALE GENOMIC DNA]</scope>
    <source>
        <strain evidence="5 6">TC 32-1</strain>
    </source>
</reference>
<evidence type="ECO:0000259" key="4">
    <source>
        <dbReference type="PROSITE" id="PS50994"/>
    </source>
</evidence>
<keyword evidence="6" id="KW-1185">Reference proteome</keyword>
<dbReference type="KEGG" id="hir:HETIRDRAFT_316974"/>
<keyword evidence="2" id="KW-0511">Multifunctional enzyme</keyword>
<dbReference type="InterPro" id="IPR001584">
    <property type="entry name" value="Integrase_cat-core"/>
</dbReference>
<dbReference type="AlphaFoldDB" id="W4K931"/>
<evidence type="ECO:0000256" key="2">
    <source>
        <dbReference type="ARBA" id="ARBA00023268"/>
    </source>
</evidence>
<dbReference type="InterPro" id="IPR012337">
    <property type="entry name" value="RNaseH-like_sf"/>
</dbReference>
<dbReference type="Gene3D" id="3.30.420.10">
    <property type="entry name" value="Ribonuclease H-like superfamily/Ribonuclease H"/>
    <property type="match status" value="1"/>
</dbReference>
<dbReference type="PROSITE" id="PS50994">
    <property type="entry name" value="INTEGRASE"/>
    <property type="match status" value="1"/>
</dbReference>
<dbReference type="Pfam" id="PF17921">
    <property type="entry name" value="Integrase_H2C2"/>
    <property type="match status" value="1"/>
</dbReference>
<dbReference type="SUPFAM" id="SSF53098">
    <property type="entry name" value="Ribonuclease H-like"/>
    <property type="match status" value="1"/>
</dbReference>
<dbReference type="Pfam" id="PF17919">
    <property type="entry name" value="RT_RNaseH_2"/>
    <property type="match status" value="1"/>
</dbReference>
<dbReference type="InterPro" id="IPR041577">
    <property type="entry name" value="RT_RNaseH_2"/>
</dbReference>
<dbReference type="GO" id="GO:0005634">
    <property type="term" value="C:nucleus"/>
    <property type="evidence" value="ECO:0007669"/>
    <property type="project" value="UniProtKB-ARBA"/>
</dbReference>
<organism evidence="5 6">
    <name type="scientific">Heterobasidion irregulare (strain TC 32-1)</name>
    <dbReference type="NCBI Taxonomy" id="747525"/>
    <lineage>
        <taxon>Eukaryota</taxon>
        <taxon>Fungi</taxon>
        <taxon>Dikarya</taxon>
        <taxon>Basidiomycota</taxon>
        <taxon>Agaricomycotina</taxon>
        <taxon>Agaricomycetes</taxon>
        <taxon>Russulales</taxon>
        <taxon>Bondarzewiaceae</taxon>
        <taxon>Heterobasidion</taxon>
        <taxon>Heterobasidion annosum species complex</taxon>
    </lineage>
</organism>
<feature type="region of interest" description="Disordered" evidence="3">
    <location>
        <begin position="238"/>
        <end position="257"/>
    </location>
</feature>
<name>W4K931_HETIT</name>
<dbReference type="OrthoDB" id="446925at2759"/>
<dbReference type="FunFam" id="1.10.340.70:FF:000001">
    <property type="entry name" value="Retrovirus-related Pol polyprotein from transposon gypsy-like Protein"/>
    <property type="match status" value="1"/>
</dbReference>
<dbReference type="eggNOG" id="KOG0017">
    <property type="taxonomic scope" value="Eukaryota"/>
</dbReference>
<dbReference type="InParanoid" id="W4K931"/>
<dbReference type="SUPFAM" id="SSF56672">
    <property type="entry name" value="DNA/RNA polymerases"/>
    <property type="match status" value="1"/>
</dbReference>
<dbReference type="HOGENOM" id="CLU_004645_0_1_1"/>
<dbReference type="InterPro" id="IPR050951">
    <property type="entry name" value="Retrovirus_Pol_polyprotein"/>
</dbReference>
<dbReference type="InterPro" id="IPR036397">
    <property type="entry name" value="RNaseH_sf"/>
</dbReference>
<evidence type="ECO:0000256" key="1">
    <source>
        <dbReference type="ARBA" id="ARBA00022884"/>
    </source>
</evidence>
<dbReference type="InterPro" id="IPR041588">
    <property type="entry name" value="Integrase_H2C2"/>
</dbReference>
<dbReference type="PANTHER" id="PTHR37984:SF5">
    <property type="entry name" value="PROTEIN NYNRIN-LIKE"/>
    <property type="match status" value="1"/>
</dbReference>